<dbReference type="VEuPathDB" id="FungiDB:ASPSYDRAFT_62206"/>
<dbReference type="Pfam" id="PF00753">
    <property type="entry name" value="Lactamase_B"/>
    <property type="match status" value="1"/>
</dbReference>
<dbReference type="RefSeq" id="XP_040697441.1">
    <property type="nucleotide sequence ID" value="XM_040850088.1"/>
</dbReference>
<keyword evidence="5" id="KW-0862">Zinc</keyword>
<dbReference type="InterPro" id="IPR001279">
    <property type="entry name" value="Metallo-B-lactamas"/>
</dbReference>
<evidence type="ECO:0000256" key="1">
    <source>
        <dbReference type="ARBA" id="ARBA00001947"/>
    </source>
</evidence>
<name>A0A1L9T2M2_9EURO</name>
<dbReference type="PANTHER" id="PTHR42978:SF2">
    <property type="entry name" value="102 KBASES UNSTABLE REGION: FROM 1 TO 119443"/>
    <property type="match status" value="1"/>
</dbReference>
<dbReference type="STRING" id="1036612.A0A1L9T2M2"/>
<dbReference type="OrthoDB" id="10250730at2759"/>
<dbReference type="PANTHER" id="PTHR42978">
    <property type="entry name" value="QUORUM-QUENCHING LACTONASE YTNP-RELATED-RELATED"/>
    <property type="match status" value="1"/>
</dbReference>
<evidence type="ECO:0000256" key="3">
    <source>
        <dbReference type="ARBA" id="ARBA00022723"/>
    </source>
</evidence>
<proteinExistence type="inferred from homology"/>
<dbReference type="InterPro" id="IPR051013">
    <property type="entry name" value="MBL_superfamily_lactonases"/>
</dbReference>
<keyword evidence="3" id="KW-0479">Metal-binding</keyword>
<protein>
    <recommendedName>
        <fullName evidence="6">Metallo-beta-lactamase domain-containing protein</fullName>
    </recommendedName>
</protein>
<organism evidence="7 8">
    <name type="scientific">Aspergillus sydowii CBS 593.65</name>
    <dbReference type="NCBI Taxonomy" id="1036612"/>
    <lineage>
        <taxon>Eukaryota</taxon>
        <taxon>Fungi</taxon>
        <taxon>Dikarya</taxon>
        <taxon>Ascomycota</taxon>
        <taxon>Pezizomycotina</taxon>
        <taxon>Eurotiomycetes</taxon>
        <taxon>Eurotiomycetidae</taxon>
        <taxon>Eurotiales</taxon>
        <taxon>Aspergillaceae</taxon>
        <taxon>Aspergillus</taxon>
        <taxon>Aspergillus subgen. Nidulantes</taxon>
    </lineage>
</organism>
<gene>
    <name evidence="7" type="ORF">ASPSYDRAFT_62206</name>
</gene>
<dbReference type="Gene3D" id="3.60.15.10">
    <property type="entry name" value="Ribonuclease Z/Hydroxyacylglutathione hydrolase-like"/>
    <property type="match status" value="1"/>
</dbReference>
<dbReference type="AlphaFoldDB" id="A0A1L9T2M2"/>
<evidence type="ECO:0000313" key="8">
    <source>
        <dbReference type="Proteomes" id="UP000184356"/>
    </source>
</evidence>
<evidence type="ECO:0000256" key="2">
    <source>
        <dbReference type="ARBA" id="ARBA00007749"/>
    </source>
</evidence>
<dbReference type="GeneID" id="63766161"/>
<sequence>MSPVFIETAPVGTKIWLLNLGYVETDEGFLLQGAGLSSASNPNPPSPRRKMVLISVLIDHPTEGLILFETGPGEAYPEVWGPPINDIFARVDYSPDHELKAAIAKTGNDIKDVKAVVMGHLHLDHAGGLQHFSGTNVPIFVHEKELKHAFFSVATKTDAGVYHPKDLNTKLNWQAFHGGTFEICQGMILRHAPGHTPGLAILQVNLINSGTWLFTTDQYHVHENYNDAIPHGWLARDQKKWVRSHQMVRTIAKRTNAKIIYGHDKETFYKYKHAPDHYD</sequence>
<dbReference type="CDD" id="cd07729">
    <property type="entry name" value="AHL_lactonase_MBL-fold"/>
    <property type="match status" value="1"/>
</dbReference>
<dbReference type="InterPro" id="IPR036866">
    <property type="entry name" value="RibonucZ/Hydroxyglut_hydro"/>
</dbReference>
<dbReference type="EMBL" id="KV878597">
    <property type="protein sequence ID" value="OJJ53635.1"/>
    <property type="molecule type" value="Genomic_DNA"/>
</dbReference>
<dbReference type="Proteomes" id="UP000184356">
    <property type="component" value="Unassembled WGS sequence"/>
</dbReference>
<accession>A0A1L9T2M2</accession>
<comment type="similarity">
    <text evidence="2">Belongs to the metallo-beta-lactamase superfamily.</text>
</comment>
<keyword evidence="8" id="KW-1185">Reference proteome</keyword>
<comment type="cofactor">
    <cofactor evidence="1">
        <name>Zn(2+)</name>
        <dbReference type="ChEBI" id="CHEBI:29105"/>
    </cofactor>
</comment>
<evidence type="ECO:0000313" key="7">
    <source>
        <dbReference type="EMBL" id="OJJ53635.1"/>
    </source>
</evidence>
<keyword evidence="4" id="KW-0378">Hydrolase</keyword>
<dbReference type="GO" id="GO:0046872">
    <property type="term" value="F:metal ion binding"/>
    <property type="evidence" value="ECO:0007669"/>
    <property type="project" value="UniProtKB-KW"/>
</dbReference>
<evidence type="ECO:0000256" key="5">
    <source>
        <dbReference type="ARBA" id="ARBA00022833"/>
    </source>
</evidence>
<dbReference type="SMART" id="SM00849">
    <property type="entry name" value="Lactamase_B"/>
    <property type="match status" value="1"/>
</dbReference>
<dbReference type="SUPFAM" id="SSF56281">
    <property type="entry name" value="Metallo-hydrolase/oxidoreductase"/>
    <property type="match status" value="1"/>
</dbReference>
<evidence type="ECO:0000256" key="4">
    <source>
        <dbReference type="ARBA" id="ARBA00022801"/>
    </source>
</evidence>
<reference evidence="8" key="1">
    <citation type="journal article" date="2017" name="Genome Biol.">
        <title>Comparative genomics reveals high biological diversity and specific adaptations in the industrially and medically important fungal genus Aspergillus.</title>
        <authorList>
            <person name="de Vries R.P."/>
            <person name="Riley R."/>
            <person name="Wiebenga A."/>
            <person name="Aguilar-Osorio G."/>
            <person name="Amillis S."/>
            <person name="Uchima C.A."/>
            <person name="Anderluh G."/>
            <person name="Asadollahi M."/>
            <person name="Askin M."/>
            <person name="Barry K."/>
            <person name="Battaglia E."/>
            <person name="Bayram O."/>
            <person name="Benocci T."/>
            <person name="Braus-Stromeyer S.A."/>
            <person name="Caldana C."/>
            <person name="Canovas D."/>
            <person name="Cerqueira G.C."/>
            <person name="Chen F."/>
            <person name="Chen W."/>
            <person name="Choi C."/>
            <person name="Clum A."/>
            <person name="Dos Santos R.A."/>
            <person name="Damasio A.R."/>
            <person name="Diallinas G."/>
            <person name="Emri T."/>
            <person name="Fekete E."/>
            <person name="Flipphi M."/>
            <person name="Freyberg S."/>
            <person name="Gallo A."/>
            <person name="Gournas C."/>
            <person name="Habgood R."/>
            <person name="Hainaut M."/>
            <person name="Harispe M.L."/>
            <person name="Henrissat B."/>
            <person name="Hilden K.S."/>
            <person name="Hope R."/>
            <person name="Hossain A."/>
            <person name="Karabika E."/>
            <person name="Karaffa L."/>
            <person name="Karanyi Z."/>
            <person name="Krasevec N."/>
            <person name="Kuo A."/>
            <person name="Kusch H."/>
            <person name="LaButti K."/>
            <person name="Lagendijk E.L."/>
            <person name="Lapidus A."/>
            <person name="Levasseur A."/>
            <person name="Lindquist E."/>
            <person name="Lipzen A."/>
            <person name="Logrieco A.F."/>
            <person name="MacCabe A."/>
            <person name="Maekelae M.R."/>
            <person name="Malavazi I."/>
            <person name="Melin P."/>
            <person name="Meyer V."/>
            <person name="Mielnichuk N."/>
            <person name="Miskei M."/>
            <person name="Molnar A.P."/>
            <person name="Mule G."/>
            <person name="Ngan C.Y."/>
            <person name="Orejas M."/>
            <person name="Orosz E."/>
            <person name="Ouedraogo J.P."/>
            <person name="Overkamp K.M."/>
            <person name="Park H.-S."/>
            <person name="Perrone G."/>
            <person name="Piumi F."/>
            <person name="Punt P.J."/>
            <person name="Ram A.F."/>
            <person name="Ramon A."/>
            <person name="Rauscher S."/>
            <person name="Record E."/>
            <person name="Riano-Pachon D.M."/>
            <person name="Robert V."/>
            <person name="Roehrig J."/>
            <person name="Ruller R."/>
            <person name="Salamov A."/>
            <person name="Salih N.S."/>
            <person name="Samson R.A."/>
            <person name="Sandor E."/>
            <person name="Sanguinetti M."/>
            <person name="Schuetze T."/>
            <person name="Sepcic K."/>
            <person name="Shelest E."/>
            <person name="Sherlock G."/>
            <person name="Sophianopoulou V."/>
            <person name="Squina F.M."/>
            <person name="Sun H."/>
            <person name="Susca A."/>
            <person name="Todd R.B."/>
            <person name="Tsang A."/>
            <person name="Unkles S.E."/>
            <person name="van de Wiele N."/>
            <person name="van Rossen-Uffink D."/>
            <person name="Oliveira J.V."/>
            <person name="Vesth T.C."/>
            <person name="Visser J."/>
            <person name="Yu J.-H."/>
            <person name="Zhou M."/>
            <person name="Andersen M.R."/>
            <person name="Archer D.B."/>
            <person name="Baker S.E."/>
            <person name="Benoit I."/>
            <person name="Brakhage A.A."/>
            <person name="Braus G.H."/>
            <person name="Fischer R."/>
            <person name="Frisvad J.C."/>
            <person name="Goldman G.H."/>
            <person name="Houbraken J."/>
            <person name="Oakley B."/>
            <person name="Pocsi I."/>
            <person name="Scazzocchio C."/>
            <person name="Seiboth B."/>
            <person name="vanKuyk P.A."/>
            <person name="Wortman J."/>
            <person name="Dyer P.S."/>
            <person name="Grigoriev I.V."/>
        </authorList>
    </citation>
    <scope>NUCLEOTIDE SEQUENCE [LARGE SCALE GENOMIC DNA]</scope>
    <source>
        <strain evidence="8">CBS 593.65</strain>
    </source>
</reference>
<dbReference type="GO" id="GO:0016787">
    <property type="term" value="F:hydrolase activity"/>
    <property type="evidence" value="ECO:0007669"/>
    <property type="project" value="UniProtKB-KW"/>
</dbReference>
<feature type="domain" description="Metallo-beta-lactamase" evidence="6">
    <location>
        <begin position="52"/>
        <end position="263"/>
    </location>
</feature>
<evidence type="ECO:0000259" key="6">
    <source>
        <dbReference type="SMART" id="SM00849"/>
    </source>
</evidence>